<feature type="coiled-coil region" evidence="5">
    <location>
        <begin position="315"/>
        <end position="342"/>
    </location>
</feature>
<feature type="domain" description="HAMP" evidence="9">
    <location>
        <begin position="278"/>
        <end position="331"/>
    </location>
</feature>
<dbReference type="Gene3D" id="1.10.287.950">
    <property type="entry name" value="Methyl-accepting chemotaxis protein"/>
    <property type="match status" value="1"/>
</dbReference>
<evidence type="ECO:0000256" key="4">
    <source>
        <dbReference type="PROSITE-ProRule" id="PRU00284"/>
    </source>
</evidence>
<evidence type="ECO:0000256" key="7">
    <source>
        <dbReference type="SAM" id="Phobius"/>
    </source>
</evidence>
<dbReference type="PANTHER" id="PTHR43531">
    <property type="entry name" value="PROTEIN ICFG"/>
    <property type="match status" value="1"/>
</dbReference>
<dbReference type="InterPro" id="IPR051310">
    <property type="entry name" value="MCP_chemotaxis"/>
</dbReference>
<accession>A0A4Y8RRS2</accession>
<dbReference type="SMART" id="SM00283">
    <property type="entry name" value="MA"/>
    <property type="match status" value="1"/>
</dbReference>
<proteinExistence type="inferred from homology"/>
<dbReference type="OrthoDB" id="3289104at2"/>
<evidence type="ECO:0000256" key="6">
    <source>
        <dbReference type="SAM" id="MobiDB-lite"/>
    </source>
</evidence>
<dbReference type="SUPFAM" id="SSF158472">
    <property type="entry name" value="HAMP domain-like"/>
    <property type="match status" value="1"/>
</dbReference>
<dbReference type="SUPFAM" id="SSF58104">
    <property type="entry name" value="Methyl-accepting chemotaxis protein (MCP) signaling domain"/>
    <property type="match status" value="1"/>
</dbReference>
<dbReference type="AlphaFoldDB" id="A0A4Y8RRS2"/>
<dbReference type="EMBL" id="SOZD01000001">
    <property type="protein sequence ID" value="TFF27020.1"/>
    <property type="molecule type" value="Genomic_DNA"/>
</dbReference>
<evidence type="ECO:0000256" key="1">
    <source>
        <dbReference type="ARBA" id="ARBA00004370"/>
    </source>
</evidence>
<feature type="domain" description="HAMP" evidence="9">
    <location>
        <begin position="359"/>
        <end position="411"/>
    </location>
</feature>
<evidence type="ECO:0000313" key="12">
    <source>
        <dbReference type="Proteomes" id="UP000298179"/>
    </source>
</evidence>
<dbReference type="PANTHER" id="PTHR43531:SF11">
    <property type="entry name" value="METHYL-ACCEPTING CHEMOTAXIS PROTEIN 3"/>
    <property type="match status" value="1"/>
</dbReference>
<feature type="domain" description="Methyl-accepting transducer" evidence="8">
    <location>
        <begin position="416"/>
        <end position="645"/>
    </location>
</feature>
<name>A0A4Y8RRS2_9HYPH</name>
<dbReference type="GO" id="GO:0004888">
    <property type="term" value="F:transmembrane signaling receptor activity"/>
    <property type="evidence" value="ECO:0007669"/>
    <property type="project" value="InterPro"/>
</dbReference>
<dbReference type="Proteomes" id="UP000298179">
    <property type="component" value="Unassembled WGS sequence"/>
</dbReference>
<dbReference type="Pfam" id="PF00672">
    <property type="entry name" value="HAMP"/>
    <property type="match status" value="1"/>
</dbReference>
<dbReference type="Pfam" id="PF00015">
    <property type="entry name" value="MCPsignal"/>
    <property type="match status" value="1"/>
</dbReference>
<dbReference type="PROSITE" id="PS50111">
    <property type="entry name" value="CHEMOTAXIS_TRANSDUC_2"/>
    <property type="match status" value="1"/>
</dbReference>
<evidence type="ECO:0000256" key="3">
    <source>
        <dbReference type="ARBA" id="ARBA00029447"/>
    </source>
</evidence>
<protein>
    <submittedName>
        <fullName evidence="11">Methyl-accepting chemotaxis protein</fullName>
    </submittedName>
</protein>
<gene>
    <name evidence="11" type="ORF">E3C22_00630</name>
    <name evidence="10" type="ORF">E3C22_17670</name>
</gene>
<evidence type="ECO:0000256" key="2">
    <source>
        <dbReference type="ARBA" id="ARBA00022500"/>
    </source>
</evidence>
<dbReference type="PROSITE" id="PS50885">
    <property type="entry name" value="HAMP"/>
    <property type="match status" value="2"/>
</dbReference>
<keyword evidence="12" id="KW-1185">Reference proteome</keyword>
<keyword evidence="7" id="KW-0812">Transmembrane</keyword>
<feature type="region of interest" description="Disordered" evidence="6">
    <location>
        <begin position="666"/>
        <end position="692"/>
    </location>
</feature>
<dbReference type="FunFam" id="1.10.287.950:FF:000001">
    <property type="entry name" value="Methyl-accepting chemotaxis sensory transducer"/>
    <property type="match status" value="1"/>
</dbReference>
<reference evidence="11 12" key="1">
    <citation type="submission" date="2019-03" db="EMBL/GenBank/DDBJ databases">
        <title>Jiella endophytica sp. nov., a novel endophytic bacterium isolated from root of Ficus microcarpa Linn. f.</title>
        <authorList>
            <person name="Tuo L."/>
        </authorList>
    </citation>
    <scope>NUCLEOTIDE SEQUENCE [LARGE SCALE GENOMIC DNA]</scope>
    <source>
        <strain evidence="11 12">CBS5Q-3</strain>
    </source>
</reference>
<feature type="transmembrane region" description="Helical" evidence="7">
    <location>
        <begin position="253"/>
        <end position="275"/>
    </location>
</feature>
<dbReference type="CDD" id="cd06225">
    <property type="entry name" value="HAMP"/>
    <property type="match status" value="1"/>
</dbReference>
<keyword evidence="7" id="KW-0472">Membrane</keyword>
<dbReference type="Gene3D" id="6.10.340.10">
    <property type="match status" value="1"/>
</dbReference>
<evidence type="ECO:0000259" key="9">
    <source>
        <dbReference type="PROSITE" id="PS50885"/>
    </source>
</evidence>
<keyword evidence="2" id="KW-0145">Chemotaxis</keyword>
<evidence type="ECO:0000256" key="5">
    <source>
        <dbReference type="SAM" id="Coils"/>
    </source>
</evidence>
<dbReference type="EMBL" id="SOZD01000005">
    <property type="protein sequence ID" value="TFF20719.1"/>
    <property type="molecule type" value="Genomic_DNA"/>
</dbReference>
<sequence>MQLLPMTPNLKSRRFIALAKVGLNASEIPVRLQIYWSLEFLFRQRDEGRRMSARSKRLQKTISIAIVSAIAAILCGEIVVDRMHEANIARLRETTASELAFARKSLDLAVLQKEIQIDVVQVQQFLTDVSATRGLDGLADGFDLAKEHAESFAGNLAAARDLATGLDARETLATLDELQTAFPPFYALGQKMAQAYVAEGPAGGNLLMGDFDETAQRLGEAVDKSKASIDALLERLASQQNDVASDAAVKAEIASALSIAMGVMTIVAGLALILFTRRRLMAPLDHVTDALDRLARGEQVDDLGEAGRRDEVGDLARAFQAFKRAAEEKARLESEANARRDEADAERGRAAEFQAVTAREQAMVVAEIGQGLSAVSAGRLAYRIEATFPAAYEGLKADFNSAVATLDRTMATISLSGEQIRVGSREMSQATDDLSRRTEQQAASLEETAAALGEVTDGIRRTAESVGNARNAVARAKQEAEQSGSVVDGAIAAMGNIENSSQQISQIIGVIDEIAFQTNLLALNAGVEAARAGEAGKGFAVVAQEVRALAQRSAEAAKEIKALISRSADQVADGVHLVGEAGESLKAIADHVATINGIVREIAASSEEQAASLSEVNTAVTNMDQMTQQNAAMVEESTAAANHLLSEADELARLIGQFELASAPRRAAVATSPRKSKPAAAPRLQSVGSAALKPVAEASEAADWQDF</sequence>
<keyword evidence="7" id="KW-1133">Transmembrane helix</keyword>
<dbReference type="CDD" id="cd11386">
    <property type="entry name" value="MCP_signal"/>
    <property type="match status" value="1"/>
</dbReference>
<dbReference type="GO" id="GO:0006935">
    <property type="term" value="P:chemotaxis"/>
    <property type="evidence" value="ECO:0007669"/>
    <property type="project" value="UniProtKB-KW"/>
</dbReference>
<dbReference type="SMART" id="SM00304">
    <property type="entry name" value="HAMP"/>
    <property type="match status" value="2"/>
</dbReference>
<comment type="similarity">
    <text evidence="3">Belongs to the methyl-accepting chemotaxis (MCP) protein family.</text>
</comment>
<keyword evidence="4" id="KW-0807">Transducer</keyword>
<dbReference type="GO" id="GO:0005886">
    <property type="term" value="C:plasma membrane"/>
    <property type="evidence" value="ECO:0007669"/>
    <property type="project" value="TreeGrafter"/>
</dbReference>
<evidence type="ECO:0000259" key="8">
    <source>
        <dbReference type="PROSITE" id="PS50111"/>
    </source>
</evidence>
<dbReference type="GO" id="GO:0007165">
    <property type="term" value="P:signal transduction"/>
    <property type="evidence" value="ECO:0007669"/>
    <property type="project" value="UniProtKB-KW"/>
</dbReference>
<evidence type="ECO:0000313" key="11">
    <source>
        <dbReference type="EMBL" id="TFF27020.1"/>
    </source>
</evidence>
<organism evidence="11 12">
    <name type="scientific">Jiella endophytica</name>
    <dbReference type="NCBI Taxonomy" id="2558362"/>
    <lineage>
        <taxon>Bacteria</taxon>
        <taxon>Pseudomonadati</taxon>
        <taxon>Pseudomonadota</taxon>
        <taxon>Alphaproteobacteria</taxon>
        <taxon>Hyphomicrobiales</taxon>
        <taxon>Aurantimonadaceae</taxon>
        <taxon>Jiella</taxon>
    </lineage>
</organism>
<dbReference type="InterPro" id="IPR004090">
    <property type="entry name" value="Chemotax_Me-accpt_rcpt"/>
</dbReference>
<comment type="caution">
    <text evidence="11">The sequence shown here is derived from an EMBL/GenBank/DDBJ whole genome shotgun (WGS) entry which is preliminary data.</text>
</comment>
<dbReference type="InterPro" id="IPR004089">
    <property type="entry name" value="MCPsignal_dom"/>
</dbReference>
<dbReference type="PRINTS" id="PR00260">
    <property type="entry name" value="CHEMTRNSDUCR"/>
</dbReference>
<dbReference type="InterPro" id="IPR003660">
    <property type="entry name" value="HAMP_dom"/>
</dbReference>
<comment type="subcellular location">
    <subcellularLocation>
        <location evidence="1">Membrane</location>
    </subcellularLocation>
</comment>
<feature type="transmembrane region" description="Helical" evidence="7">
    <location>
        <begin position="61"/>
        <end position="80"/>
    </location>
</feature>
<keyword evidence="5" id="KW-0175">Coiled coil</keyword>
<evidence type="ECO:0000313" key="10">
    <source>
        <dbReference type="EMBL" id="TFF20719.1"/>
    </source>
</evidence>